<dbReference type="Proteomes" id="UP001500483">
    <property type="component" value="Unassembled WGS sequence"/>
</dbReference>
<dbReference type="GO" id="GO:0016853">
    <property type="term" value="F:isomerase activity"/>
    <property type="evidence" value="ECO:0007669"/>
    <property type="project" value="UniProtKB-KW"/>
</dbReference>
<accession>A0ABP6RVQ5</accession>
<feature type="domain" description="Mycothiol-dependent maleylpyruvate isomerase metal-binding" evidence="2">
    <location>
        <begin position="70"/>
        <end position="140"/>
    </location>
</feature>
<sequence>MTLRPPADLSIDTGRMLELIGVEGQLLTAATHDVHPDARVPGASGRTVAETIWFLGGQCEDALTWMGASEQDASAWVVPDPASLREVTGRFTARLAELLAEFGTRPPGDACPTWWPEEHSVRFWIRRMLHATAVHRVDVQGAAGVPRTGIDADVALDGIDEALRLWLGYRLHALGIHATRPCVLGVSTTGADWSVHAEPNRTVVHRTGPGAHVSADAVLGGDPEALYLWLWGRLPDREITTSGDQDAVAQLWGLLRLATR</sequence>
<protein>
    <submittedName>
        <fullName evidence="3">Maleylpyruvate isomerase family mycothiol-dependent enzyme</fullName>
    </submittedName>
</protein>
<dbReference type="InterPro" id="IPR010872">
    <property type="entry name" value="MDMPI_C-term_domain"/>
</dbReference>
<feature type="domain" description="MDMPI C-terminal" evidence="1">
    <location>
        <begin position="153"/>
        <end position="249"/>
    </location>
</feature>
<evidence type="ECO:0000259" key="2">
    <source>
        <dbReference type="Pfam" id="PF11716"/>
    </source>
</evidence>
<keyword evidence="4" id="KW-1185">Reference proteome</keyword>
<evidence type="ECO:0000259" key="1">
    <source>
        <dbReference type="Pfam" id="PF07398"/>
    </source>
</evidence>
<dbReference type="PANTHER" id="PTHR40758:SF1">
    <property type="entry name" value="CONSERVED PROTEIN"/>
    <property type="match status" value="1"/>
</dbReference>
<reference evidence="4" key="1">
    <citation type="journal article" date="2019" name="Int. J. Syst. Evol. Microbiol.">
        <title>The Global Catalogue of Microorganisms (GCM) 10K type strain sequencing project: providing services to taxonomists for standard genome sequencing and annotation.</title>
        <authorList>
            <consortium name="The Broad Institute Genomics Platform"/>
            <consortium name="The Broad Institute Genome Sequencing Center for Infectious Disease"/>
            <person name="Wu L."/>
            <person name="Ma J."/>
        </authorList>
    </citation>
    <scope>NUCLEOTIDE SEQUENCE [LARGE SCALE GENOMIC DNA]</scope>
    <source>
        <strain evidence="4">JCM 9687</strain>
    </source>
</reference>
<name>A0ABP6RVQ5_9PSEU</name>
<proteinExistence type="predicted"/>
<dbReference type="EMBL" id="BAAAYK010000038">
    <property type="protein sequence ID" value="GAA3361477.1"/>
    <property type="molecule type" value="Genomic_DNA"/>
</dbReference>
<comment type="caution">
    <text evidence="3">The sequence shown here is derived from an EMBL/GenBank/DDBJ whole genome shotgun (WGS) entry which is preliminary data.</text>
</comment>
<evidence type="ECO:0000313" key="3">
    <source>
        <dbReference type="EMBL" id="GAA3361477.1"/>
    </source>
</evidence>
<dbReference type="RefSeq" id="WP_224955344.1">
    <property type="nucleotide sequence ID" value="NZ_BAAAYK010000038.1"/>
</dbReference>
<dbReference type="PANTHER" id="PTHR40758">
    <property type="entry name" value="CONSERVED PROTEIN"/>
    <property type="match status" value="1"/>
</dbReference>
<dbReference type="Pfam" id="PF11716">
    <property type="entry name" value="MDMPI_N"/>
    <property type="match status" value="1"/>
</dbReference>
<organism evidence="3 4">
    <name type="scientific">Saccharopolyspora gregorii</name>
    <dbReference type="NCBI Taxonomy" id="33914"/>
    <lineage>
        <taxon>Bacteria</taxon>
        <taxon>Bacillati</taxon>
        <taxon>Actinomycetota</taxon>
        <taxon>Actinomycetes</taxon>
        <taxon>Pseudonocardiales</taxon>
        <taxon>Pseudonocardiaceae</taxon>
        <taxon>Saccharopolyspora</taxon>
    </lineage>
</organism>
<dbReference type="Pfam" id="PF07398">
    <property type="entry name" value="MDMPI_C"/>
    <property type="match status" value="1"/>
</dbReference>
<evidence type="ECO:0000313" key="4">
    <source>
        <dbReference type="Proteomes" id="UP001500483"/>
    </source>
</evidence>
<keyword evidence="3" id="KW-0413">Isomerase</keyword>
<dbReference type="InterPro" id="IPR024344">
    <property type="entry name" value="MDMPI_metal-binding"/>
</dbReference>
<gene>
    <name evidence="3" type="ORF">GCM10020366_45560</name>
</gene>